<dbReference type="EMBL" id="CAMPGE010016301">
    <property type="protein sequence ID" value="CAI2374875.1"/>
    <property type="molecule type" value="Genomic_DNA"/>
</dbReference>
<gene>
    <name evidence="8" type="ORF">ECRASSUSDP1_LOCUS16233</name>
</gene>
<protein>
    <recommendedName>
        <fullName evidence="10">CD36 family protein</fullName>
    </recommendedName>
</protein>
<keyword evidence="6" id="KW-0325">Glycoprotein</keyword>
<dbReference type="InterPro" id="IPR002159">
    <property type="entry name" value="CD36_fam"/>
</dbReference>
<keyword evidence="4 7" id="KW-1133">Transmembrane helix</keyword>
<name>A0AAD1XLQ0_EUPCR</name>
<reference evidence="8" key="1">
    <citation type="submission" date="2023-07" db="EMBL/GenBank/DDBJ databases">
        <authorList>
            <consortium name="AG Swart"/>
            <person name="Singh M."/>
            <person name="Singh A."/>
            <person name="Seah K."/>
            <person name="Emmerich C."/>
        </authorList>
    </citation>
    <scope>NUCLEOTIDE SEQUENCE</scope>
    <source>
        <strain evidence="8">DP1</strain>
    </source>
</reference>
<comment type="caution">
    <text evidence="8">The sequence shown here is derived from an EMBL/GenBank/DDBJ whole genome shotgun (WGS) entry which is preliminary data.</text>
</comment>
<dbReference type="PANTHER" id="PTHR11923:SF51">
    <property type="entry name" value="LYSOSOME MEMBRANE PROTEIN 2"/>
    <property type="match status" value="1"/>
</dbReference>
<dbReference type="GO" id="GO:0016020">
    <property type="term" value="C:membrane"/>
    <property type="evidence" value="ECO:0007669"/>
    <property type="project" value="UniProtKB-SubCell"/>
</dbReference>
<comment type="subcellular location">
    <subcellularLocation>
        <location evidence="1">Membrane</location>
    </subcellularLocation>
</comment>
<evidence type="ECO:0000256" key="6">
    <source>
        <dbReference type="ARBA" id="ARBA00023180"/>
    </source>
</evidence>
<keyword evidence="3 7" id="KW-0812">Transmembrane</keyword>
<proteinExistence type="inferred from homology"/>
<evidence type="ECO:0000256" key="7">
    <source>
        <dbReference type="SAM" id="Phobius"/>
    </source>
</evidence>
<sequence length="1098" mass="123731">MLCCKNTSRPKKFTVCGIVAMVSGVFLILIAIVLPIIIYGVLRSSVPPQVAVSRENEDLWSALPGDAEIEIIKQHIVYNVTNPEEIVLDGARPKIVQMDPIPYLTVENYHDINYTKVQIPSDPKQNERNAAVYRYTSSNPLYNNTDVFPVPEDYNKTITVINPTALGVWLSLKQAPKWRTQLGALYSVTVDGLGNSLLKTIAFNLMVDENFGTSEAVKASLWPASDDVSVDVNKAKYMREDKTYGLNNPDNVAKWAALCSIDPVEKIEFQNEIFTYFGLSTITIMEEATNNFCSLVDSTVELLTSACPKMGDQRCAPADFAYWQWSSSYFTKLPALGLNKESVSQIDTTVLGYPEISYFMSDLLNRLKKTPYEKTFNGIDFGSPKSGKEYSHLFYIPPKDFEGLLPESSLFNIDTLAHVFGQVETMPDIFDNTTVEVDFGVYSDITETLQLEDDRRTYLLMLWMKKMLEITAMRAQEGGDYLKTNLNGVAAGGIQGAHNWLSREFPAYLYGNLMATSNANDCEKNIRSYIKEVEDEQVPRFCNDTKLDLVSAESYGFYASLYFTRDPDKMNYIYESTGLSEQAMQGLLTPGYYLERNLMTAMKKVKKVYASSFCKRSVGNFCSNRELGYAQWFNNSISDNPPKPLSPTSDLVALTGVRHYKPELRSYYERIKAEMPEMNFDKAWEIISSGALYNNKFIGDILLETESEGDLKIFNTPEFLRYTKMLMIQEGIGGLFIQKRVKDYIEGYEDPLLKQTSLQMPEEGGEPTIDVMSAIINPNDAVQNSTGCFFVGDDLYNLTRQQCMYENTQMIGGITQNRTGIRSTETSFWYPWKEIVPLQGTDAGGFSPLMDGPNRLTMFSSDVMMPVHFDYDTSESVHGLSSWKYKPDNNLMKNGTEEESNDVYYAGVHGVLNVTSTYGAPAFASKGNYLDINYNKHMTPEISDKEGKIIEASKDKDDLYVVIEPWTGATVKAALRLMINFRIENDYLFEEVDDSFFLPYVYIKKEYSLSASQIHDGFGALQSALTAVLAIRIIGYGLGAILLIGGGFLIYWAIKIKKNDGLSVYSSVDDPQPETEFKAKEPMLNNTEHITIDQTRDD</sequence>
<feature type="transmembrane region" description="Helical" evidence="7">
    <location>
        <begin position="12"/>
        <end position="42"/>
    </location>
</feature>
<comment type="similarity">
    <text evidence="2">Belongs to the CD36 family.</text>
</comment>
<dbReference type="Pfam" id="PF01130">
    <property type="entry name" value="CD36"/>
    <property type="match status" value="1"/>
</dbReference>
<keyword evidence="5 7" id="KW-0472">Membrane</keyword>
<evidence type="ECO:0000256" key="3">
    <source>
        <dbReference type="ARBA" id="ARBA00022692"/>
    </source>
</evidence>
<evidence type="ECO:0000256" key="2">
    <source>
        <dbReference type="ARBA" id="ARBA00010532"/>
    </source>
</evidence>
<evidence type="ECO:0000256" key="5">
    <source>
        <dbReference type="ARBA" id="ARBA00023136"/>
    </source>
</evidence>
<evidence type="ECO:0000313" key="9">
    <source>
        <dbReference type="Proteomes" id="UP001295684"/>
    </source>
</evidence>
<organism evidence="8 9">
    <name type="scientific">Euplotes crassus</name>
    <dbReference type="NCBI Taxonomy" id="5936"/>
    <lineage>
        <taxon>Eukaryota</taxon>
        <taxon>Sar</taxon>
        <taxon>Alveolata</taxon>
        <taxon>Ciliophora</taxon>
        <taxon>Intramacronucleata</taxon>
        <taxon>Spirotrichea</taxon>
        <taxon>Hypotrichia</taxon>
        <taxon>Euplotida</taxon>
        <taxon>Euplotidae</taxon>
        <taxon>Moneuplotes</taxon>
    </lineage>
</organism>
<dbReference type="Proteomes" id="UP001295684">
    <property type="component" value="Unassembled WGS sequence"/>
</dbReference>
<feature type="transmembrane region" description="Helical" evidence="7">
    <location>
        <begin position="1033"/>
        <end position="1054"/>
    </location>
</feature>
<dbReference type="PANTHER" id="PTHR11923">
    <property type="entry name" value="SCAVENGER RECEPTOR CLASS B TYPE-1 SR-B1"/>
    <property type="match status" value="1"/>
</dbReference>
<evidence type="ECO:0000256" key="1">
    <source>
        <dbReference type="ARBA" id="ARBA00004370"/>
    </source>
</evidence>
<dbReference type="GO" id="GO:0005044">
    <property type="term" value="F:scavenger receptor activity"/>
    <property type="evidence" value="ECO:0007669"/>
    <property type="project" value="TreeGrafter"/>
</dbReference>
<dbReference type="GO" id="GO:0005737">
    <property type="term" value="C:cytoplasm"/>
    <property type="evidence" value="ECO:0007669"/>
    <property type="project" value="TreeGrafter"/>
</dbReference>
<keyword evidence="9" id="KW-1185">Reference proteome</keyword>
<dbReference type="AlphaFoldDB" id="A0AAD1XLQ0"/>
<evidence type="ECO:0000256" key="4">
    <source>
        <dbReference type="ARBA" id="ARBA00022989"/>
    </source>
</evidence>
<accession>A0AAD1XLQ0</accession>
<evidence type="ECO:0000313" key="8">
    <source>
        <dbReference type="EMBL" id="CAI2374875.1"/>
    </source>
</evidence>
<evidence type="ECO:0008006" key="10">
    <source>
        <dbReference type="Google" id="ProtNLM"/>
    </source>
</evidence>